<dbReference type="PROSITE" id="PS50113">
    <property type="entry name" value="PAC"/>
    <property type="match status" value="1"/>
</dbReference>
<dbReference type="SMART" id="SM00086">
    <property type="entry name" value="PAC"/>
    <property type="match status" value="2"/>
</dbReference>
<keyword evidence="4" id="KW-0808">Transferase</keyword>
<evidence type="ECO:0000256" key="2">
    <source>
        <dbReference type="ARBA" id="ARBA00012438"/>
    </source>
</evidence>
<feature type="domain" description="PAS" evidence="6">
    <location>
        <begin position="9"/>
        <end position="80"/>
    </location>
</feature>
<dbReference type="Pfam" id="PF08447">
    <property type="entry name" value="PAS_3"/>
    <property type="match status" value="2"/>
</dbReference>
<evidence type="ECO:0000259" key="7">
    <source>
        <dbReference type="PROSITE" id="PS50113"/>
    </source>
</evidence>
<organism evidence="8 9">
    <name type="scientific">Hymenobacter aerilatus</name>
    <dbReference type="NCBI Taxonomy" id="2932251"/>
    <lineage>
        <taxon>Bacteria</taxon>
        <taxon>Pseudomonadati</taxon>
        <taxon>Bacteroidota</taxon>
        <taxon>Cytophagia</taxon>
        <taxon>Cytophagales</taxon>
        <taxon>Hymenobacteraceae</taxon>
        <taxon>Hymenobacter</taxon>
    </lineage>
</organism>
<dbReference type="NCBIfam" id="TIGR00229">
    <property type="entry name" value="sensory_box"/>
    <property type="match status" value="1"/>
</dbReference>
<feature type="domain" description="PAS" evidence="6">
    <location>
        <begin position="141"/>
        <end position="211"/>
    </location>
</feature>
<proteinExistence type="predicted"/>
<evidence type="ECO:0000256" key="1">
    <source>
        <dbReference type="ARBA" id="ARBA00000085"/>
    </source>
</evidence>
<dbReference type="SUPFAM" id="SSF55785">
    <property type="entry name" value="PYP-like sensor domain (PAS domain)"/>
    <property type="match status" value="2"/>
</dbReference>
<accession>A0A8T9SW87</accession>
<keyword evidence="3" id="KW-0597">Phosphoprotein</keyword>
<evidence type="ECO:0000256" key="3">
    <source>
        <dbReference type="ARBA" id="ARBA00022553"/>
    </source>
</evidence>
<dbReference type="InterPro" id="IPR000700">
    <property type="entry name" value="PAS-assoc_C"/>
</dbReference>
<dbReference type="InterPro" id="IPR052162">
    <property type="entry name" value="Sensor_kinase/Photoreceptor"/>
</dbReference>
<feature type="domain" description="PAC" evidence="7">
    <location>
        <begin position="214"/>
        <end position="266"/>
    </location>
</feature>
<dbReference type="PROSITE" id="PS50112">
    <property type="entry name" value="PAS"/>
    <property type="match status" value="2"/>
</dbReference>
<dbReference type="EC" id="2.7.13.3" evidence="2"/>
<dbReference type="RefSeq" id="WP_245095473.1">
    <property type="nucleotide sequence ID" value="NZ_CP095053.1"/>
</dbReference>
<name>A0A8T9SW87_9BACT</name>
<dbReference type="InterPro" id="IPR000014">
    <property type="entry name" value="PAS"/>
</dbReference>
<dbReference type="GO" id="GO:0004673">
    <property type="term" value="F:protein histidine kinase activity"/>
    <property type="evidence" value="ECO:0007669"/>
    <property type="project" value="UniProtKB-EC"/>
</dbReference>
<dbReference type="FunFam" id="3.30.450.20:FF:000099">
    <property type="entry name" value="Sensory box sensor histidine kinase"/>
    <property type="match status" value="1"/>
</dbReference>
<dbReference type="PANTHER" id="PTHR43304">
    <property type="entry name" value="PHYTOCHROME-LIKE PROTEIN CPH1"/>
    <property type="match status" value="1"/>
</dbReference>
<dbReference type="KEGG" id="haei:MUN82_05095"/>
<dbReference type="InterPro" id="IPR035965">
    <property type="entry name" value="PAS-like_dom_sf"/>
</dbReference>
<dbReference type="Proteomes" id="UP000829925">
    <property type="component" value="Chromosome"/>
</dbReference>
<dbReference type="AlphaFoldDB" id="A0A8T9SW87"/>
<evidence type="ECO:0000313" key="9">
    <source>
        <dbReference type="Proteomes" id="UP000829925"/>
    </source>
</evidence>
<evidence type="ECO:0000259" key="6">
    <source>
        <dbReference type="PROSITE" id="PS50112"/>
    </source>
</evidence>
<dbReference type="SMART" id="SM00091">
    <property type="entry name" value="PAS"/>
    <property type="match status" value="2"/>
</dbReference>
<dbReference type="InterPro" id="IPR013655">
    <property type="entry name" value="PAS_fold_3"/>
</dbReference>
<dbReference type="PANTHER" id="PTHR43304:SF1">
    <property type="entry name" value="PAC DOMAIN-CONTAINING PROTEIN"/>
    <property type="match status" value="1"/>
</dbReference>
<dbReference type="CDD" id="cd00130">
    <property type="entry name" value="PAS"/>
    <property type="match status" value="2"/>
</dbReference>
<dbReference type="EMBL" id="CP095053">
    <property type="protein sequence ID" value="UOR06472.1"/>
    <property type="molecule type" value="Genomic_DNA"/>
</dbReference>
<comment type="catalytic activity">
    <reaction evidence="1">
        <text>ATP + protein L-histidine = ADP + protein N-phospho-L-histidine.</text>
        <dbReference type="EC" id="2.7.13.3"/>
    </reaction>
</comment>
<keyword evidence="5" id="KW-0418">Kinase</keyword>
<gene>
    <name evidence="8" type="ORF">MUN82_05095</name>
</gene>
<dbReference type="Gene3D" id="3.30.450.20">
    <property type="entry name" value="PAS domain"/>
    <property type="match status" value="2"/>
</dbReference>
<keyword evidence="9" id="KW-1185">Reference proteome</keyword>
<dbReference type="InterPro" id="IPR001610">
    <property type="entry name" value="PAC"/>
</dbReference>
<protein>
    <recommendedName>
        <fullName evidence="2">histidine kinase</fullName>
        <ecNumber evidence="2">2.7.13.3</ecNumber>
    </recommendedName>
</protein>
<evidence type="ECO:0000313" key="8">
    <source>
        <dbReference type="EMBL" id="UOR06472.1"/>
    </source>
</evidence>
<reference evidence="8 9" key="1">
    <citation type="submission" date="2022-04" db="EMBL/GenBank/DDBJ databases">
        <title>Hymenobacter sp. isolated from the air.</title>
        <authorList>
            <person name="Won M."/>
            <person name="Lee C.-M."/>
            <person name="Woen H.-Y."/>
            <person name="Kwon S.-W."/>
        </authorList>
    </citation>
    <scope>NUCLEOTIDE SEQUENCE [LARGE SCALE GENOMIC DNA]</scope>
    <source>
        <strain evidence="9">5413 J-13</strain>
    </source>
</reference>
<evidence type="ECO:0000256" key="5">
    <source>
        <dbReference type="ARBA" id="ARBA00022777"/>
    </source>
</evidence>
<sequence length="309" mass="34871">MSTATSNPTFERLQTAVDAAGMGTWDFNPLTGSLVWSARCKEIFGFSADQDVTYEQFLDGVHPDDRAATQTAVTQALDPAGSGSYAIDYRTRWNEPDMPPRWAHATGRAFFNPERTQAQRFIGTIADITAQKDTHELARQREADLATMANSIAQLAWIADGEGNVTWYNQRWYDYTGTTLEQSKGQNWQQVHHPDYVQGVVERLQQAFAAGEAWEDTFPLRGQDGTYRWFLSRAVPLRNPLGDILRWFGTNTDVTQMRQLQEQLSQAYEDLEVKVAFRNLALEHEVQQLRAQLALLTPSTTSTEGNTLV</sequence>
<evidence type="ECO:0000256" key="4">
    <source>
        <dbReference type="ARBA" id="ARBA00022679"/>
    </source>
</evidence>